<proteinExistence type="inferred from homology"/>
<keyword evidence="7 11" id="KW-1133">Transmembrane helix</keyword>
<accession>A0A1G9C2W2</accession>
<keyword evidence="5" id="KW-0997">Cell inner membrane</keyword>
<evidence type="ECO:0000256" key="2">
    <source>
        <dbReference type="ARBA" id="ARBA00021549"/>
    </source>
</evidence>
<dbReference type="OrthoDB" id="6367648at2"/>
<dbReference type="Gene3D" id="3.55.40.10">
    <property type="entry name" value="minor pseudopilin epsh domain"/>
    <property type="match status" value="1"/>
</dbReference>
<name>A0A1G9C2W2_9GAMM</name>
<feature type="transmembrane region" description="Helical" evidence="11">
    <location>
        <begin position="21"/>
        <end position="45"/>
    </location>
</feature>
<organism evidence="13 14">
    <name type="scientific">Billgrantia gudaonensis</name>
    <dbReference type="NCBI Taxonomy" id="376427"/>
    <lineage>
        <taxon>Bacteria</taxon>
        <taxon>Pseudomonadati</taxon>
        <taxon>Pseudomonadota</taxon>
        <taxon>Gammaproteobacteria</taxon>
        <taxon>Oceanospirillales</taxon>
        <taxon>Halomonadaceae</taxon>
        <taxon>Billgrantia</taxon>
    </lineage>
</organism>
<keyword evidence="8 11" id="KW-0472">Membrane</keyword>
<dbReference type="InterPro" id="IPR012902">
    <property type="entry name" value="N_methyl_site"/>
</dbReference>
<dbReference type="Pfam" id="PF12019">
    <property type="entry name" value="GspH"/>
    <property type="match status" value="1"/>
</dbReference>
<dbReference type="Pfam" id="PF07963">
    <property type="entry name" value="N_methyl"/>
    <property type="match status" value="1"/>
</dbReference>
<evidence type="ECO:0000256" key="8">
    <source>
        <dbReference type="ARBA" id="ARBA00023136"/>
    </source>
</evidence>
<dbReference type="NCBIfam" id="TIGR02532">
    <property type="entry name" value="IV_pilin_GFxxxE"/>
    <property type="match status" value="1"/>
</dbReference>
<comment type="similarity">
    <text evidence="9">Belongs to the GSP H family.</text>
</comment>
<reference evidence="13 14" key="1">
    <citation type="submission" date="2016-10" db="EMBL/GenBank/DDBJ databases">
        <authorList>
            <person name="de Groot N.N."/>
        </authorList>
    </citation>
    <scope>NUCLEOTIDE SEQUENCE [LARGE SCALE GENOMIC DNA]</scope>
    <source>
        <strain evidence="13 14">CGMCC 1.6133</strain>
    </source>
</reference>
<keyword evidence="3" id="KW-1003">Cell membrane</keyword>
<dbReference type="SUPFAM" id="SSF54523">
    <property type="entry name" value="Pili subunits"/>
    <property type="match status" value="1"/>
</dbReference>
<evidence type="ECO:0000256" key="3">
    <source>
        <dbReference type="ARBA" id="ARBA00022475"/>
    </source>
</evidence>
<comment type="subcellular location">
    <subcellularLocation>
        <location evidence="1">Cell inner membrane</location>
        <topology evidence="1">Single-pass membrane protein</topology>
    </subcellularLocation>
</comment>
<evidence type="ECO:0000256" key="10">
    <source>
        <dbReference type="ARBA" id="ARBA00030775"/>
    </source>
</evidence>
<gene>
    <name evidence="13" type="ORF">SAMN04487954_1175</name>
</gene>
<evidence type="ECO:0000256" key="11">
    <source>
        <dbReference type="SAM" id="Phobius"/>
    </source>
</evidence>
<dbReference type="Proteomes" id="UP000198525">
    <property type="component" value="Unassembled WGS sequence"/>
</dbReference>
<evidence type="ECO:0000259" key="12">
    <source>
        <dbReference type="Pfam" id="PF12019"/>
    </source>
</evidence>
<keyword evidence="4" id="KW-0488">Methylation</keyword>
<evidence type="ECO:0000256" key="6">
    <source>
        <dbReference type="ARBA" id="ARBA00022692"/>
    </source>
</evidence>
<dbReference type="GO" id="GO:0005886">
    <property type="term" value="C:plasma membrane"/>
    <property type="evidence" value="ECO:0007669"/>
    <property type="project" value="UniProtKB-SubCell"/>
</dbReference>
<evidence type="ECO:0000313" key="13">
    <source>
        <dbReference type="EMBL" id="SDK45998.1"/>
    </source>
</evidence>
<dbReference type="InterPro" id="IPR045584">
    <property type="entry name" value="Pilin-like"/>
</dbReference>
<evidence type="ECO:0000256" key="5">
    <source>
        <dbReference type="ARBA" id="ARBA00022519"/>
    </source>
</evidence>
<keyword evidence="6 11" id="KW-0812">Transmembrane</keyword>
<evidence type="ECO:0000256" key="7">
    <source>
        <dbReference type="ARBA" id="ARBA00022989"/>
    </source>
</evidence>
<dbReference type="InterPro" id="IPR022346">
    <property type="entry name" value="T2SS_GspH"/>
</dbReference>
<dbReference type="EMBL" id="FNES01000017">
    <property type="protein sequence ID" value="SDK45998.1"/>
    <property type="molecule type" value="Genomic_DNA"/>
</dbReference>
<evidence type="ECO:0000256" key="1">
    <source>
        <dbReference type="ARBA" id="ARBA00004377"/>
    </source>
</evidence>
<evidence type="ECO:0000256" key="9">
    <source>
        <dbReference type="ARBA" id="ARBA00025772"/>
    </source>
</evidence>
<dbReference type="AlphaFoldDB" id="A0A1G9C2W2"/>
<dbReference type="GO" id="GO:0015627">
    <property type="term" value="C:type II protein secretion system complex"/>
    <property type="evidence" value="ECO:0007669"/>
    <property type="project" value="InterPro"/>
</dbReference>
<feature type="domain" description="General secretion pathway GspH" evidence="12">
    <location>
        <begin position="59"/>
        <end position="158"/>
    </location>
</feature>
<sequence>MKRVKRVPVRPVAGDGMRQRGFTLIELLVTIAVIVIMATIAIPGFQSMMATNRLNSDYNEVLSGLHLARSEAIKRREEVSFEVVAGSPWKYRVYVTDEGSDDPIRTRTASGDEITLSDGSTVEFDRLGRIVESTDCDGGCTLTVSHDDGGSKNIQISGFGRIGRGGS</sequence>
<evidence type="ECO:0000313" key="14">
    <source>
        <dbReference type="Proteomes" id="UP000198525"/>
    </source>
</evidence>
<dbReference type="PROSITE" id="PS00409">
    <property type="entry name" value="PROKAR_NTER_METHYL"/>
    <property type="match status" value="1"/>
</dbReference>
<dbReference type="STRING" id="376427.SAMN04487954_1175"/>
<dbReference type="GO" id="GO:0015628">
    <property type="term" value="P:protein secretion by the type II secretion system"/>
    <property type="evidence" value="ECO:0007669"/>
    <property type="project" value="InterPro"/>
</dbReference>
<protein>
    <recommendedName>
        <fullName evidence="2">Type II secretion system protein H</fullName>
    </recommendedName>
    <alternativeName>
        <fullName evidence="10">General secretion pathway protein H</fullName>
    </alternativeName>
</protein>
<keyword evidence="14" id="KW-1185">Reference proteome</keyword>
<evidence type="ECO:0000256" key="4">
    <source>
        <dbReference type="ARBA" id="ARBA00022481"/>
    </source>
</evidence>